<evidence type="ECO:0000313" key="4">
    <source>
        <dbReference type="Proteomes" id="UP000251402"/>
    </source>
</evidence>
<keyword evidence="1" id="KW-0472">Membrane</keyword>
<dbReference type="AlphaFoldDB" id="A0A5C1I4V9"/>
<feature type="transmembrane region" description="Helical" evidence="1">
    <location>
        <begin position="89"/>
        <end position="108"/>
    </location>
</feature>
<dbReference type="InterPro" id="IPR012429">
    <property type="entry name" value="HGSNAT_cat"/>
</dbReference>
<keyword evidence="4" id="KW-1185">Reference proteome</keyword>
<organism evidence="3 4">
    <name type="scientific">Mucilaginibacter rubeus</name>
    <dbReference type="NCBI Taxonomy" id="2027860"/>
    <lineage>
        <taxon>Bacteria</taxon>
        <taxon>Pseudomonadati</taxon>
        <taxon>Bacteroidota</taxon>
        <taxon>Sphingobacteriia</taxon>
        <taxon>Sphingobacteriales</taxon>
        <taxon>Sphingobacteriaceae</taxon>
        <taxon>Mucilaginibacter</taxon>
    </lineage>
</organism>
<dbReference type="RefSeq" id="WP_112574870.1">
    <property type="nucleotide sequence ID" value="NZ_CP043450.1"/>
</dbReference>
<dbReference type="EMBL" id="CP043450">
    <property type="protein sequence ID" value="QEM12939.1"/>
    <property type="molecule type" value="Genomic_DNA"/>
</dbReference>
<feature type="transmembrane region" description="Helical" evidence="1">
    <location>
        <begin position="56"/>
        <end position="77"/>
    </location>
</feature>
<feature type="transmembrane region" description="Helical" evidence="1">
    <location>
        <begin position="142"/>
        <end position="162"/>
    </location>
</feature>
<feature type="transmembrane region" description="Helical" evidence="1">
    <location>
        <begin position="114"/>
        <end position="135"/>
    </location>
</feature>
<keyword evidence="1" id="KW-0812">Transmembrane</keyword>
<feature type="transmembrane region" description="Helical" evidence="1">
    <location>
        <begin position="190"/>
        <end position="211"/>
    </location>
</feature>
<accession>A0A5C1I4V9</accession>
<proteinExistence type="predicted"/>
<name>A0A5C1I4V9_9SPHI</name>
<feature type="transmembrane region" description="Helical" evidence="1">
    <location>
        <begin position="223"/>
        <end position="241"/>
    </location>
</feature>
<dbReference type="Pfam" id="PF07786">
    <property type="entry name" value="HGSNAT_cat"/>
    <property type="match status" value="1"/>
</dbReference>
<feature type="transmembrane region" description="Helical" evidence="1">
    <location>
        <begin position="272"/>
        <end position="289"/>
    </location>
</feature>
<reference evidence="3" key="1">
    <citation type="submission" date="2019-08" db="EMBL/GenBank/DDBJ databases">
        <title>Comparative genome analysis confer to the adaptation heavy metal polluted environment.</title>
        <authorList>
            <person name="Li Y."/>
        </authorList>
    </citation>
    <scope>NUCLEOTIDE SEQUENCE [LARGE SCALE GENOMIC DNA]</scope>
    <source>
        <strain evidence="3">P1</strain>
    </source>
</reference>
<evidence type="ECO:0000313" key="3">
    <source>
        <dbReference type="EMBL" id="QEM12939.1"/>
    </source>
</evidence>
<evidence type="ECO:0000259" key="2">
    <source>
        <dbReference type="Pfam" id="PF07786"/>
    </source>
</evidence>
<feature type="transmembrane region" description="Helical" evidence="1">
    <location>
        <begin position="310"/>
        <end position="332"/>
    </location>
</feature>
<keyword evidence="1" id="KW-1133">Transmembrane helix</keyword>
<dbReference type="KEGG" id="mrub:DEO27_023985"/>
<evidence type="ECO:0000256" key="1">
    <source>
        <dbReference type="SAM" id="Phobius"/>
    </source>
</evidence>
<dbReference type="PANTHER" id="PTHR40407:SF1">
    <property type="entry name" value="HEPARAN-ALPHA-GLUCOSAMINIDE N-ACETYLTRANSFERASE CATALYTIC DOMAIN-CONTAINING PROTEIN"/>
    <property type="match status" value="1"/>
</dbReference>
<feature type="transmembrane region" description="Helical" evidence="1">
    <location>
        <begin position="352"/>
        <end position="374"/>
    </location>
</feature>
<feature type="domain" description="Heparan-alpha-glucosaminide N-acetyltransferase catalytic" evidence="2">
    <location>
        <begin position="8"/>
        <end position="214"/>
    </location>
</feature>
<protein>
    <submittedName>
        <fullName evidence="3">DUF1624 domain-containing protein</fullName>
    </submittedName>
</protein>
<gene>
    <name evidence="3" type="ORF">DEO27_023985</name>
</gene>
<dbReference type="PANTHER" id="PTHR40407">
    <property type="entry name" value="MEMBRANE PROTEIN-LIKE PROTEIN"/>
    <property type="match status" value="1"/>
</dbReference>
<dbReference type="OrthoDB" id="508112at2"/>
<sequence>MSTILKNRITSIDFLRGTIMIIMALDHVRDYLYSGSFYYDPLDLTKTSGVLFFTRWITHFCAPIFMLLAGTSACLIGQKKSKKELSIFLVKRGLWLIFLEMFVVNFGWNFNIAFPMFFFITIWALGLSMIILAALIHLPKQLILGISLVIIFGHNLLDGVHVPGSSLEAFGWSLLHDQQFFMWHKEILLVGYPIVPLMAVMSLGYCLGGWYTTGYDVVKRQKNLLIAGSCCLVAFIVLRYTNVYGDPVKWTAQKDAFYTFLSFIKVNKYPPSLLYLLLTLGSAFLFLSFTEKLKGKVVDVVSVYGRVPMFYYLIHIYIIHLIAIIASALTPGQDWAIWFLKQPIWFTRDLKGYGFSLPVAYLTWILIVAGLYPLCKRYDTYKQANKAKWWLSYL</sequence>
<dbReference type="Proteomes" id="UP000251402">
    <property type="component" value="Chromosome"/>
</dbReference>